<keyword evidence="2" id="KW-1185">Reference proteome</keyword>
<protein>
    <submittedName>
        <fullName evidence="1">Uncharacterized protein</fullName>
    </submittedName>
</protein>
<dbReference type="AlphaFoldDB" id="A0A1H8BIW2"/>
<proteinExistence type="predicted"/>
<accession>A0A1H8BIW2</accession>
<dbReference type="Proteomes" id="UP000198744">
    <property type="component" value="Unassembled WGS sequence"/>
</dbReference>
<evidence type="ECO:0000313" key="2">
    <source>
        <dbReference type="Proteomes" id="UP000198744"/>
    </source>
</evidence>
<dbReference type="EMBL" id="FOBS01000055">
    <property type="protein sequence ID" value="SEM82419.1"/>
    <property type="molecule type" value="Genomic_DNA"/>
</dbReference>
<sequence length="39" mass="4417">MAVTLMPSVAHIEIDEAQYDSIIGFLLHDECKMRAIELL</sequence>
<reference evidence="1 2" key="1">
    <citation type="submission" date="2016-10" db="EMBL/GenBank/DDBJ databases">
        <authorList>
            <person name="de Groot N.N."/>
        </authorList>
    </citation>
    <scope>NUCLEOTIDE SEQUENCE [LARGE SCALE GENOMIC DNA]</scope>
    <source>
        <strain evidence="1 2">DSM 8423</strain>
    </source>
</reference>
<evidence type="ECO:0000313" key="1">
    <source>
        <dbReference type="EMBL" id="SEM82419.1"/>
    </source>
</evidence>
<name>A0A1H8BIW2_9BACT</name>
<gene>
    <name evidence="1" type="ORF">SAMN04489760_1554</name>
</gene>
<organism evidence="1 2">
    <name type="scientific">Syntrophus gentianae</name>
    <dbReference type="NCBI Taxonomy" id="43775"/>
    <lineage>
        <taxon>Bacteria</taxon>
        <taxon>Pseudomonadati</taxon>
        <taxon>Thermodesulfobacteriota</taxon>
        <taxon>Syntrophia</taxon>
        <taxon>Syntrophales</taxon>
        <taxon>Syntrophaceae</taxon>
        <taxon>Syntrophus</taxon>
    </lineage>
</organism>